<organism evidence="8 9">
    <name type="scientific">Galeopterus variegatus</name>
    <name type="common">Malayan flying lemur</name>
    <name type="synonym">Cynocephalus variegatus</name>
    <dbReference type="NCBI Taxonomy" id="482537"/>
    <lineage>
        <taxon>Eukaryota</taxon>
        <taxon>Metazoa</taxon>
        <taxon>Chordata</taxon>
        <taxon>Craniata</taxon>
        <taxon>Vertebrata</taxon>
        <taxon>Euteleostomi</taxon>
        <taxon>Mammalia</taxon>
        <taxon>Eutheria</taxon>
        <taxon>Euarchontoglires</taxon>
        <taxon>Dermoptera</taxon>
        <taxon>Cynocephalidae</taxon>
        <taxon>Galeopterus</taxon>
    </lineage>
</organism>
<dbReference type="PANTHER" id="PTHR11819">
    <property type="entry name" value="SOLUTE CARRIER FAMILY 5"/>
    <property type="match status" value="1"/>
</dbReference>
<feature type="transmembrane region" description="Helical" evidence="7">
    <location>
        <begin position="388"/>
        <end position="411"/>
    </location>
</feature>
<proteinExistence type="inferred from homology"/>
<dbReference type="PROSITE" id="PS00457">
    <property type="entry name" value="NA_SOLUT_SYMP_2"/>
    <property type="match status" value="1"/>
</dbReference>
<evidence type="ECO:0000256" key="3">
    <source>
        <dbReference type="ARBA" id="ARBA00022692"/>
    </source>
</evidence>
<dbReference type="GeneID" id="103600533"/>
<feature type="transmembrane region" description="Helical" evidence="7">
    <location>
        <begin position="24"/>
        <end position="42"/>
    </location>
</feature>
<sequence>MEEHTEASLAPELVDQRVLIDNPADILVIVAYFLLVIGVGLWSMCRTNRGTVGGYFLAGRSMAWWPVGASLFASNIGSGHFVGLAGTGAASGLAVAGFEWNALFVVLLLGWLFAPVYLTAGVMTMPQYLRKRFGGHRIRLYLSMLSLFLYIFTKISVRMRGGWSRGPRRAGPPSGDLWGALEGAGPRRNHCKNHDGGAVSSYLAPPVSAVFVLALFVPRVNEKGAFWGLIGGLLMGLARLIPEFSFGSGSCVLPTACPMLLCSVHYLYFAIVLFVCSGLLALTVSLCTAPIPRKHLHRLVFSLRYSKEEREDLDADEREGSSLPVQNGCPEHAVEMEEPNSPAPGLFRQCLLWFCGMSRSGAGGPPSPTQEEVAVAARRLADISEDPVWARVVNLNALLMMAVATFLWGFYA</sequence>
<feature type="transmembrane region" description="Helical" evidence="7">
    <location>
        <begin position="224"/>
        <end position="246"/>
    </location>
</feature>
<dbReference type="RefSeq" id="XP_008583036.1">
    <property type="nucleotide sequence ID" value="XM_008584814.1"/>
</dbReference>
<comment type="similarity">
    <text evidence="2 6">Belongs to the sodium:solute symporter (SSF) (TC 2.A.21) family.</text>
</comment>
<dbReference type="InterPro" id="IPR038377">
    <property type="entry name" value="Na/Glc_symporter_sf"/>
</dbReference>
<feature type="transmembrane region" description="Helical" evidence="7">
    <location>
        <begin position="266"/>
        <end position="289"/>
    </location>
</feature>
<dbReference type="Proteomes" id="UP000694923">
    <property type="component" value="Unplaced"/>
</dbReference>
<dbReference type="Pfam" id="PF00474">
    <property type="entry name" value="SSF"/>
    <property type="match status" value="2"/>
</dbReference>
<evidence type="ECO:0000256" key="6">
    <source>
        <dbReference type="RuleBase" id="RU362091"/>
    </source>
</evidence>
<evidence type="ECO:0000256" key="2">
    <source>
        <dbReference type="ARBA" id="ARBA00006434"/>
    </source>
</evidence>
<evidence type="ECO:0000313" key="8">
    <source>
        <dbReference type="Proteomes" id="UP000694923"/>
    </source>
</evidence>
<keyword evidence="4 7" id="KW-1133">Transmembrane helix</keyword>
<feature type="transmembrane region" description="Helical" evidence="7">
    <location>
        <begin position="138"/>
        <end position="157"/>
    </location>
</feature>
<keyword evidence="8" id="KW-1185">Reference proteome</keyword>
<gene>
    <name evidence="9" type="primary">SLC5A2</name>
</gene>
<comment type="subcellular location">
    <subcellularLocation>
        <location evidence="1">Membrane</location>
        <topology evidence="1">Multi-pass membrane protein</topology>
    </subcellularLocation>
</comment>
<feature type="transmembrane region" description="Helical" evidence="7">
    <location>
        <begin position="199"/>
        <end position="217"/>
    </location>
</feature>
<evidence type="ECO:0000256" key="7">
    <source>
        <dbReference type="SAM" id="Phobius"/>
    </source>
</evidence>
<evidence type="ECO:0000256" key="5">
    <source>
        <dbReference type="ARBA" id="ARBA00023136"/>
    </source>
</evidence>
<name>A0ABM0RQZ5_GALVR</name>
<dbReference type="PANTHER" id="PTHR11819:SF145">
    <property type="entry name" value="SODIUM_GLUCOSE COTRANSPORTER 2"/>
    <property type="match status" value="1"/>
</dbReference>
<protein>
    <submittedName>
        <fullName evidence="9">Sodium/glucose cotransporter 2</fullName>
    </submittedName>
</protein>
<dbReference type="InterPro" id="IPR018212">
    <property type="entry name" value="Na/solute_symporter_CS"/>
</dbReference>
<accession>A0ABM0RQZ5</accession>
<evidence type="ECO:0000256" key="1">
    <source>
        <dbReference type="ARBA" id="ARBA00004141"/>
    </source>
</evidence>
<dbReference type="PROSITE" id="PS50283">
    <property type="entry name" value="NA_SOLUT_SYMP_3"/>
    <property type="match status" value="2"/>
</dbReference>
<dbReference type="Gene3D" id="1.20.1730.10">
    <property type="entry name" value="Sodium/glucose cotransporter"/>
    <property type="match status" value="2"/>
</dbReference>
<reference evidence="9" key="1">
    <citation type="submission" date="2025-08" db="UniProtKB">
        <authorList>
            <consortium name="RefSeq"/>
        </authorList>
    </citation>
    <scope>IDENTIFICATION</scope>
</reference>
<feature type="transmembrane region" description="Helical" evidence="7">
    <location>
        <begin position="102"/>
        <end position="126"/>
    </location>
</feature>
<keyword evidence="5 7" id="KW-0472">Membrane</keyword>
<evidence type="ECO:0000256" key="4">
    <source>
        <dbReference type="ARBA" id="ARBA00022989"/>
    </source>
</evidence>
<evidence type="ECO:0000313" key="9">
    <source>
        <dbReference type="RefSeq" id="XP_008583036.1"/>
    </source>
</evidence>
<feature type="transmembrane region" description="Helical" evidence="7">
    <location>
        <begin position="63"/>
        <end position="82"/>
    </location>
</feature>
<dbReference type="InterPro" id="IPR001734">
    <property type="entry name" value="Na/solute_symporter"/>
</dbReference>
<keyword evidence="3 7" id="KW-0812">Transmembrane</keyword>